<evidence type="ECO:0000313" key="5">
    <source>
        <dbReference type="Proteomes" id="UP001156215"/>
    </source>
</evidence>
<dbReference type="PANTHER" id="PTHR43344:SF13">
    <property type="entry name" value="PHOSPHATASE RV3661-RELATED"/>
    <property type="match status" value="1"/>
</dbReference>
<dbReference type="KEGG" id="ovb:NB640_04890"/>
<dbReference type="InterPro" id="IPR036412">
    <property type="entry name" value="HAD-like_sf"/>
</dbReference>
<evidence type="ECO:0000256" key="1">
    <source>
        <dbReference type="ARBA" id="ARBA00022723"/>
    </source>
</evidence>
<dbReference type="PANTHER" id="PTHR43344">
    <property type="entry name" value="PHOSPHOSERINE PHOSPHATASE"/>
    <property type="match status" value="1"/>
</dbReference>
<dbReference type="AlphaFoldDB" id="A0A9E9M0K4"/>
<dbReference type="Gene3D" id="3.40.50.1000">
    <property type="entry name" value="HAD superfamily/HAD-like"/>
    <property type="match status" value="1"/>
</dbReference>
<dbReference type="GO" id="GO:0016787">
    <property type="term" value="F:hydrolase activity"/>
    <property type="evidence" value="ECO:0007669"/>
    <property type="project" value="UniProtKB-KW"/>
</dbReference>
<dbReference type="Pfam" id="PF12710">
    <property type="entry name" value="HAD"/>
    <property type="match status" value="1"/>
</dbReference>
<keyword evidence="3" id="KW-0460">Magnesium</keyword>
<proteinExistence type="predicted"/>
<organism evidence="4 5">
    <name type="scientific">Oxalobacter vibrioformis</name>
    <dbReference type="NCBI Taxonomy" id="933080"/>
    <lineage>
        <taxon>Bacteria</taxon>
        <taxon>Pseudomonadati</taxon>
        <taxon>Pseudomonadota</taxon>
        <taxon>Betaproteobacteria</taxon>
        <taxon>Burkholderiales</taxon>
        <taxon>Oxalobacteraceae</taxon>
        <taxon>Oxalobacter</taxon>
    </lineage>
</organism>
<dbReference type="NCBIfam" id="TIGR01490">
    <property type="entry name" value="HAD-SF-IB-hyp1"/>
    <property type="match status" value="1"/>
</dbReference>
<protein>
    <submittedName>
        <fullName evidence="4">HAD-IB family hydrolase</fullName>
    </submittedName>
</protein>
<dbReference type="SUPFAM" id="SSF56784">
    <property type="entry name" value="HAD-like"/>
    <property type="match status" value="1"/>
</dbReference>
<dbReference type="InterPro" id="IPR006385">
    <property type="entry name" value="HAD_hydro_SerB1"/>
</dbReference>
<accession>A0A9E9M0K4</accession>
<dbReference type="InterPro" id="IPR023214">
    <property type="entry name" value="HAD_sf"/>
</dbReference>
<dbReference type="CDD" id="cd02612">
    <property type="entry name" value="HAD_PGPPase"/>
    <property type="match status" value="1"/>
</dbReference>
<dbReference type="GO" id="GO:0046872">
    <property type="term" value="F:metal ion binding"/>
    <property type="evidence" value="ECO:0007669"/>
    <property type="project" value="UniProtKB-KW"/>
</dbReference>
<keyword evidence="1" id="KW-0479">Metal-binding</keyword>
<dbReference type="Proteomes" id="UP001156215">
    <property type="component" value="Chromosome"/>
</dbReference>
<sequence>MRNHLALFDLDHTLLPIDSDYEWGSFLTRIGAVDPVEYEKRNAEFYEQYKAGTLDPKDFLEFVLGTLSGFSRQQLDGWHEQFMAEVIRPVMLPPAFQLLEKHREQGDLIVIVTATNRFITEPIARAFGVKNLIAALPEEKPDGSFTGKLVGIPTSGKGKITHTENWLALQGKSLGSYEKSYFYSDSYNDLPLLLKVTHPVATNPDTRLESHAKANNWTLLRLFDD</sequence>
<name>A0A9E9M0K4_9BURK</name>
<evidence type="ECO:0000256" key="2">
    <source>
        <dbReference type="ARBA" id="ARBA00022801"/>
    </source>
</evidence>
<evidence type="ECO:0000256" key="3">
    <source>
        <dbReference type="ARBA" id="ARBA00022842"/>
    </source>
</evidence>
<gene>
    <name evidence="4" type="ORF">NB640_04890</name>
</gene>
<dbReference type="RefSeq" id="WP_269310059.1">
    <property type="nucleotide sequence ID" value="NZ_CP098242.1"/>
</dbReference>
<evidence type="ECO:0000313" key="4">
    <source>
        <dbReference type="EMBL" id="WAW10974.1"/>
    </source>
</evidence>
<dbReference type="NCBIfam" id="TIGR01488">
    <property type="entry name" value="HAD-SF-IB"/>
    <property type="match status" value="1"/>
</dbReference>
<dbReference type="EMBL" id="CP098242">
    <property type="protein sequence ID" value="WAW10974.1"/>
    <property type="molecule type" value="Genomic_DNA"/>
</dbReference>
<dbReference type="Gene3D" id="1.20.1440.100">
    <property type="entry name" value="SG protein - dephosphorylation function"/>
    <property type="match status" value="1"/>
</dbReference>
<dbReference type="InterPro" id="IPR050582">
    <property type="entry name" value="HAD-like_SerB"/>
</dbReference>
<reference evidence="4" key="1">
    <citation type="journal article" date="2022" name="Front. Microbiol.">
        <title>New perspectives on an old grouping: The genomic and phenotypic variability of Oxalobacter formigenes and the implications for calcium oxalate stone prevention.</title>
        <authorList>
            <person name="Chmiel J.A."/>
            <person name="Carr C."/>
            <person name="Stuivenberg G.A."/>
            <person name="Venema R."/>
            <person name="Chanyi R.M."/>
            <person name="Al K.F."/>
            <person name="Giguere D."/>
            <person name="Say H."/>
            <person name="Akouris P.P."/>
            <person name="Dominguez Romero S.A."/>
            <person name="Kwong A."/>
            <person name="Tai V."/>
            <person name="Koval S.F."/>
            <person name="Razvi H."/>
            <person name="Bjazevic J."/>
            <person name="Burton J.P."/>
        </authorList>
    </citation>
    <scope>NUCLEOTIDE SEQUENCE</scope>
    <source>
        <strain evidence="4">WoOx3</strain>
    </source>
</reference>
<keyword evidence="5" id="KW-1185">Reference proteome</keyword>
<keyword evidence="2 4" id="KW-0378">Hydrolase</keyword>